<evidence type="ECO:0000313" key="1">
    <source>
        <dbReference type="EnsemblMetazoa" id="SMAR011889-PA"/>
    </source>
</evidence>
<dbReference type="Proteomes" id="UP000014500">
    <property type="component" value="Unassembled WGS sequence"/>
</dbReference>
<dbReference type="HOGENOM" id="CLU_1954273_0_0_1"/>
<dbReference type="AlphaFoldDB" id="T1JDK7"/>
<dbReference type="EnsemblMetazoa" id="SMAR011889-RA">
    <property type="protein sequence ID" value="SMAR011889-PA"/>
    <property type="gene ID" value="SMAR011889"/>
</dbReference>
<organism evidence="1 2">
    <name type="scientific">Strigamia maritima</name>
    <name type="common">European centipede</name>
    <name type="synonym">Geophilus maritimus</name>
    <dbReference type="NCBI Taxonomy" id="126957"/>
    <lineage>
        <taxon>Eukaryota</taxon>
        <taxon>Metazoa</taxon>
        <taxon>Ecdysozoa</taxon>
        <taxon>Arthropoda</taxon>
        <taxon>Myriapoda</taxon>
        <taxon>Chilopoda</taxon>
        <taxon>Pleurostigmophora</taxon>
        <taxon>Geophilomorpha</taxon>
        <taxon>Linotaeniidae</taxon>
        <taxon>Strigamia</taxon>
    </lineage>
</organism>
<dbReference type="EMBL" id="JH432107">
    <property type="status" value="NOT_ANNOTATED_CDS"/>
    <property type="molecule type" value="Genomic_DNA"/>
</dbReference>
<accession>T1JDK7</accession>
<reference evidence="1" key="2">
    <citation type="submission" date="2015-02" db="UniProtKB">
        <authorList>
            <consortium name="EnsemblMetazoa"/>
        </authorList>
    </citation>
    <scope>IDENTIFICATION</scope>
</reference>
<sequence length="129" mass="15085">EIRLLCSDQSLFLILTHRSSVVILINHHLVVELSQLNLKKFQFLKKSDCYVQIGVALAPTGQLVTIKKNIEFYKRIIVSCVGQAVYVMEVVGRAIKILQFQKLKLFEKIIVYHRRFLEKYLRLNPMLKL</sequence>
<protein>
    <submittedName>
        <fullName evidence="1">Uncharacterized protein</fullName>
    </submittedName>
</protein>
<name>T1JDK7_STRMM</name>
<evidence type="ECO:0000313" key="2">
    <source>
        <dbReference type="Proteomes" id="UP000014500"/>
    </source>
</evidence>
<keyword evidence="2" id="KW-1185">Reference proteome</keyword>
<proteinExistence type="predicted"/>
<reference evidence="2" key="1">
    <citation type="submission" date="2011-05" db="EMBL/GenBank/DDBJ databases">
        <authorList>
            <person name="Richards S.R."/>
            <person name="Qu J."/>
            <person name="Jiang H."/>
            <person name="Jhangiani S.N."/>
            <person name="Agravi P."/>
            <person name="Goodspeed R."/>
            <person name="Gross S."/>
            <person name="Mandapat C."/>
            <person name="Jackson L."/>
            <person name="Mathew T."/>
            <person name="Pu L."/>
            <person name="Thornton R."/>
            <person name="Saada N."/>
            <person name="Wilczek-Boney K.B."/>
            <person name="Lee S."/>
            <person name="Kovar C."/>
            <person name="Wu Y."/>
            <person name="Scherer S.E."/>
            <person name="Worley K.C."/>
            <person name="Muzny D.M."/>
            <person name="Gibbs R."/>
        </authorList>
    </citation>
    <scope>NUCLEOTIDE SEQUENCE</scope>
    <source>
        <strain evidence="2">Brora</strain>
    </source>
</reference>